<keyword evidence="5 13" id="KW-0679">Respiratory chain</keyword>
<dbReference type="Proteomes" id="UP000663844">
    <property type="component" value="Unassembled WGS sequence"/>
</dbReference>
<evidence type="ECO:0000313" key="17">
    <source>
        <dbReference type="Proteomes" id="UP000663845"/>
    </source>
</evidence>
<feature type="compositionally biased region" description="Acidic residues" evidence="14">
    <location>
        <begin position="313"/>
        <end position="328"/>
    </location>
</feature>
<evidence type="ECO:0000256" key="9">
    <source>
        <dbReference type="ARBA" id="ARBA00022989"/>
    </source>
</evidence>
<keyword evidence="8 13" id="KW-0249">Electron transport</keyword>
<keyword evidence="10 13" id="KW-0496">Mitochondrion</keyword>
<evidence type="ECO:0000256" key="4">
    <source>
        <dbReference type="ARBA" id="ARBA00022448"/>
    </source>
</evidence>
<evidence type="ECO:0000256" key="8">
    <source>
        <dbReference type="ARBA" id="ARBA00022982"/>
    </source>
</evidence>
<dbReference type="AlphaFoldDB" id="A0A814R4E3"/>
<keyword evidence="6" id="KW-0812">Transmembrane</keyword>
<dbReference type="InterPro" id="IPR004205">
    <property type="entry name" value="Cyt_bc1_su8"/>
</dbReference>
<evidence type="ECO:0000256" key="12">
    <source>
        <dbReference type="ARBA" id="ARBA00047105"/>
    </source>
</evidence>
<comment type="function">
    <text evidence="13">Component of the ubiquinol-cytochrome c oxidoreductase, a multisubunit transmembrane complex that is part of the mitochondrial electron transport chain which drives oxidative phosphorylation. The complex plays an important role in the uptake of multiple carbon sources present in different host niches.</text>
</comment>
<reference evidence="15" key="1">
    <citation type="submission" date="2021-02" db="EMBL/GenBank/DDBJ databases">
        <authorList>
            <person name="Nowell W R."/>
        </authorList>
    </citation>
    <scope>NUCLEOTIDE SEQUENCE</scope>
</reference>
<comment type="subunit">
    <text evidence="12 13">Component of the ubiquinol-cytochrome c oxidoreductase (cytochrome b-c1 complex, complex III, CIII), a multisubunit enzyme composed of 11 subunits. The complex is composed of 3 respiratory subunits cytochrome b, cytochrome c1 and Rieske protein UQCRFS1, 2 core protein subunits UQCRC1/QCR1 and UQCRC2/QCR2, and 6 low-molecular weight protein subunits UQCRH/QCR6, UQCRB/QCR7, UQCRQ/QCR8, UQCR10/QCR9, UQCR11/QCR10 and subunit 9, the cleavage product of Rieske protein UQCRFS1. The complex exists as an obligatory dimer and forms supercomplexes (SCs) in the inner mitochondrial membrane with NADH-ubiquinone oxidoreductase (complex I, CI) and cytochrome c oxidase (complex IV, CIV), resulting in different assemblies (supercomplex SCI(1)III(2)IV(1) and megacomplex MCI(2)III(2)IV(2)). Interacts with UQCC6.</text>
</comment>
<keyword evidence="4 13" id="KW-0813">Transport</keyword>
<comment type="similarity">
    <text evidence="2 13">Belongs to the UQCRQ/QCR8 family.</text>
</comment>
<dbReference type="EMBL" id="CAJOAZ010001669">
    <property type="protein sequence ID" value="CAF3842455.1"/>
    <property type="molecule type" value="Genomic_DNA"/>
</dbReference>
<dbReference type="GO" id="GO:0045275">
    <property type="term" value="C:respiratory chain complex III"/>
    <property type="evidence" value="ECO:0007669"/>
    <property type="project" value="UniProtKB-UniRule"/>
</dbReference>
<feature type="region of interest" description="Disordered" evidence="14">
    <location>
        <begin position="211"/>
        <end position="243"/>
    </location>
</feature>
<dbReference type="GO" id="GO:0006122">
    <property type="term" value="P:mitochondrial electron transport, ubiquinol to cytochrome c"/>
    <property type="evidence" value="ECO:0007669"/>
    <property type="project" value="UniProtKB-UniRule"/>
</dbReference>
<dbReference type="PANTHER" id="PTHR12119:SF2">
    <property type="entry name" value="CYTOCHROME B-C1 COMPLEX SUBUNIT 8"/>
    <property type="match status" value="1"/>
</dbReference>
<evidence type="ECO:0000256" key="5">
    <source>
        <dbReference type="ARBA" id="ARBA00022660"/>
    </source>
</evidence>
<dbReference type="Gene3D" id="1.20.5.210">
    <property type="entry name" value="Cytochrome b-c1 complex subunit 8"/>
    <property type="match status" value="1"/>
</dbReference>
<evidence type="ECO:0000256" key="7">
    <source>
        <dbReference type="ARBA" id="ARBA00022792"/>
    </source>
</evidence>
<protein>
    <recommendedName>
        <fullName evidence="3 13">Cytochrome b-c1 complex subunit 8</fullName>
    </recommendedName>
    <alternativeName>
        <fullName evidence="13">Complex III subunit 8</fullName>
    </alternativeName>
</protein>
<dbReference type="Pfam" id="PF02939">
    <property type="entry name" value="UcrQ"/>
    <property type="match status" value="1"/>
</dbReference>
<evidence type="ECO:0000313" key="16">
    <source>
        <dbReference type="EMBL" id="CAF3842455.1"/>
    </source>
</evidence>
<dbReference type="PANTHER" id="PTHR12119">
    <property type="entry name" value="UBIQUINOL-CYTOCHROME C REDUCTASE COMPLEX UBIQUINONE-BINDING PROTEIN QP-C"/>
    <property type="match status" value="1"/>
</dbReference>
<evidence type="ECO:0000256" key="13">
    <source>
        <dbReference type="RuleBase" id="RU368118"/>
    </source>
</evidence>
<dbReference type="GO" id="GO:0005743">
    <property type="term" value="C:mitochondrial inner membrane"/>
    <property type="evidence" value="ECO:0007669"/>
    <property type="project" value="UniProtKB-SubCell"/>
</dbReference>
<keyword evidence="9" id="KW-1133">Transmembrane helix</keyword>
<evidence type="ECO:0000256" key="14">
    <source>
        <dbReference type="SAM" id="MobiDB-lite"/>
    </source>
</evidence>
<gene>
    <name evidence="15" type="ORF">JYZ213_LOCUS22895</name>
    <name evidence="16" type="ORF">OXD698_LOCUS20765</name>
</gene>
<evidence type="ECO:0000256" key="2">
    <source>
        <dbReference type="ARBA" id="ARBA00007668"/>
    </source>
</evidence>
<dbReference type="SUPFAM" id="SSF81508">
    <property type="entry name" value="Ubiquinone-binding protein QP-C of cytochrome bc1 complex (Ubiquinol-cytochrome c reductase)"/>
    <property type="match status" value="1"/>
</dbReference>
<evidence type="ECO:0000256" key="6">
    <source>
        <dbReference type="ARBA" id="ARBA00022692"/>
    </source>
</evidence>
<evidence type="ECO:0000256" key="1">
    <source>
        <dbReference type="ARBA" id="ARBA00004434"/>
    </source>
</evidence>
<name>A0A814R4E3_9BILA</name>
<comment type="subcellular location">
    <subcellularLocation>
        <location evidence="1 13">Mitochondrion inner membrane</location>
        <topology evidence="1 13">Single-pass membrane protein</topology>
    </subcellularLocation>
</comment>
<comment type="caution">
    <text evidence="15">The sequence shown here is derived from an EMBL/GenBank/DDBJ whole genome shotgun (WGS) entry which is preliminary data.</text>
</comment>
<evidence type="ECO:0000256" key="11">
    <source>
        <dbReference type="ARBA" id="ARBA00023136"/>
    </source>
</evidence>
<dbReference type="Proteomes" id="UP000663845">
    <property type="component" value="Unassembled WGS sequence"/>
</dbReference>
<evidence type="ECO:0000313" key="15">
    <source>
        <dbReference type="EMBL" id="CAF1128693.1"/>
    </source>
</evidence>
<dbReference type="InterPro" id="IPR036642">
    <property type="entry name" value="Cyt_bc1_su8_sf"/>
</dbReference>
<dbReference type="EMBL" id="CAJNOG010000265">
    <property type="protein sequence ID" value="CAF1128693.1"/>
    <property type="molecule type" value="Genomic_DNA"/>
</dbReference>
<proteinExistence type="inferred from homology"/>
<organism evidence="15 17">
    <name type="scientific">Adineta steineri</name>
    <dbReference type="NCBI Taxonomy" id="433720"/>
    <lineage>
        <taxon>Eukaryota</taxon>
        <taxon>Metazoa</taxon>
        <taxon>Spiralia</taxon>
        <taxon>Gnathifera</taxon>
        <taxon>Rotifera</taxon>
        <taxon>Eurotatoria</taxon>
        <taxon>Bdelloidea</taxon>
        <taxon>Adinetida</taxon>
        <taxon>Adinetidae</taxon>
        <taxon>Adineta</taxon>
    </lineage>
</organism>
<evidence type="ECO:0000256" key="3">
    <source>
        <dbReference type="ARBA" id="ARBA00016324"/>
    </source>
</evidence>
<sequence>MRLSLSRLGMTWGRIGQQRGKVEYTLSAYEQNPYAGVFGDVSYRYYSRLFKTLFTIWVPNILLGYGVYTWANWEFDRCQRKLPSQFADEKPPENEAHDFYQLTNSTTDFKSRSSDVFDKLANLEKQHDVQKKTQNPICIIDEETPSTSQQNPIIPSNAITFKKRPADDSFTRPMDKWKKYDLDDVNEHHLGGMGNQHALNDFLRTRVKPSITKETKKEDEEEDNQAIPIFRRPAKKPILANEDEEDNRFIPIRAPLPATTTEPKIENDDNDNEEVAYKLKSIRKKPRGVALSTNDKKSIKTPVENSEEKDATPLDDNEEDIDDELFEP</sequence>
<evidence type="ECO:0000256" key="10">
    <source>
        <dbReference type="ARBA" id="ARBA00023128"/>
    </source>
</evidence>
<keyword evidence="7 13" id="KW-0999">Mitochondrion inner membrane</keyword>
<feature type="region of interest" description="Disordered" evidence="14">
    <location>
        <begin position="256"/>
        <end position="328"/>
    </location>
</feature>
<accession>A0A814R4E3</accession>
<keyword evidence="11" id="KW-0472">Membrane</keyword>